<dbReference type="PANTHER" id="PTHR43877">
    <property type="entry name" value="AMINOALKYLPHOSPHONATE N-ACETYLTRANSFERASE-RELATED-RELATED"/>
    <property type="match status" value="1"/>
</dbReference>
<keyword evidence="2" id="KW-0012">Acyltransferase</keyword>
<feature type="domain" description="N-acetyltransferase" evidence="3">
    <location>
        <begin position="4"/>
        <end position="173"/>
    </location>
</feature>
<dbReference type="InterPro" id="IPR050832">
    <property type="entry name" value="Bact_Acetyltransf"/>
</dbReference>
<dbReference type="InterPro" id="IPR000182">
    <property type="entry name" value="GNAT_dom"/>
</dbReference>
<dbReference type="EMBL" id="QFPP01000549">
    <property type="protein sequence ID" value="PZQ64394.1"/>
    <property type="molecule type" value="Genomic_DNA"/>
</dbReference>
<sequence>MSPYEVLPAELRDAKAIADIHAAAARAAYQGIVPDDQLDALAPSTREAKWRQAIEFAEPQVHVAVQGDTVVGFVGFDRSRDPKTKPVDGEVWSLYVHPDHWGKGVAVQLWEAAEEGLEDEGCTTVTAWVPLKNERALRFFEHTAGFKRDMKTAKTTALGAIRIEEVRLKRDLG</sequence>
<dbReference type="Proteomes" id="UP000249135">
    <property type="component" value="Unassembled WGS sequence"/>
</dbReference>
<dbReference type="PROSITE" id="PS51186">
    <property type="entry name" value="GNAT"/>
    <property type="match status" value="1"/>
</dbReference>
<dbReference type="GO" id="GO:0016747">
    <property type="term" value="F:acyltransferase activity, transferring groups other than amino-acyl groups"/>
    <property type="evidence" value="ECO:0007669"/>
    <property type="project" value="InterPro"/>
</dbReference>
<dbReference type="Pfam" id="PF00583">
    <property type="entry name" value="Acetyltransf_1"/>
    <property type="match status" value="1"/>
</dbReference>
<dbReference type="CDD" id="cd04301">
    <property type="entry name" value="NAT_SF"/>
    <property type="match status" value="1"/>
</dbReference>
<proteinExistence type="predicted"/>
<accession>A0A2W5PH89</accession>
<dbReference type="InterPro" id="IPR016181">
    <property type="entry name" value="Acyl_CoA_acyltransferase"/>
</dbReference>
<evidence type="ECO:0000256" key="1">
    <source>
        <dbReference type="ARBA" id="ARBA00022679"/>
    </source>
</evidence>
<keyword evidence="1 4" id="KW-0808">Transferase</keyword>
<evidence type="ECO:0000259" key="3">
    <source>
        <dbReference type="PROSITE" id="PS51186"/>
    </source>
</evidence>
<comment type="caution">
    <text evidence="4">The sequence shown here is derived from an EMBL/GenBank/DDBJ whole genome shotgun (WGS) entry which is preliminary data.</text>
</comment>
<name>A0A2W5PH89_VARPD</name>
<dbReference type="SUPFAM" id="SSF55729">
    <property type="entry name" value="Acyl-CoA N-acyltransferases (Nat)"/>
    <property type="match status" value="1"/>
</dbReference>
<dbReference type="AlphaFoldDB" id="A0A2W5PH89"/>
<gene>
    <name evidence="4" type="ORF">DI563_26790</name>
</gene>
<dbReference type="Gene3D" id="3.40.630.30">
    <property type="match status" value="1"/>
</dbReference>
<evidence type="ECO:0000313" key="5">
    <source>
        <dbReference type="Proteomes" id="UP000249135"/>
    </source>
</evidence>
<protein>
    <submittedName>
        <fullName evidence="4">GNAT family N-acetyltransferase</fullName>
    </submittedName>
</protein>
<evidence type="ECO:0000256" key="2">
    <source>
        <dbReference type="ARBA" id="ARBA00023315"/>
    </source>
</evidence>
<reference evidence="4 5" key="1">
    <citation type="submission" date="2017-08" db="EMBL/GenBank/DDBJ databases">
        <title>Infants hospitalized years apart are colonized by the same room-sourced microbial strains.</title>
        <authorList>
            <person name="Brooks B."/>
            <person name="Olm M.R."/>
            <person name="Firek B.A."/>
            <person name="Baker R."/>
            <person name="Thomas B.C."/>
            <person name="Morowitz M.J."/>
            <person name="Banfield J.F."/>
        </authorList>
    </citation>
    <scope>NUCLEOTIDE SEQUENCE [LARGE SCALE GENOMIC DNA]</scope>
    <source>
        <strain evidence="4">S2_005_003_R2_41</strain>
    </source>
</reference>
<organism evidence="4 5">
    <name type="scientific">Variovorax paradoxus</name>
    <dbReference type="NCBI Taxonomy" id="34073"/>
    <lineage>
        <taxon>Bacteria</taxon>
        <taxon>Pseudomonadati</taxon>
        <taxon>Pseudomonadota</taxon>
        <taxon>Betaproteobacteria</taxon>
        <taxon>Burkholderiales</taxon>
        <taxon>Comamonadaceae</taxon>
        <taxon>Variovorax</taxon>
    </lineage>
</organism>
<evidence type="ECO:0000313" key="4">
    <source>
        <dbReference type="EMBL" id="PZQ64394.1"/>
    </source>
</evidence>